<dbReference type="EMBL" id="GL883122">
    <property type="protein sequence ID" value="EGG03862.1"/>
    <property type="molecule type" value="Genomic_DNA"/>
</dbReference>
<keyword evidence="3" id="KW-1185">Reference proteome</keyword>
<reference evidence="3" key="1">
    <citation type="journal article" date="2011" name="Proc. Natl. Acad. Sci. U.S.A.">
        <title>Obligate biotrophy features unraveled by the genomic analysis of rust fungi.</title>
        <authorList>
            <person name="Duplessis S."/>
            <person name="Cuomo C.A."/>
            <person name="Lin Y.-C."/>
            <person name="Aerts A."/>
            <person name="Tisserant E."/>
            <person name="Veneault-Fourrey C."/>
            <person name="Joly D.L."/>
            <person name="Hacquard S."/>
            <person name="Amselem J."/>
            <person name="Cantarel B.L."/>
            <person name="Chiu R."/>
            <person name="Coutinho P.M."/>
            <person name="Feau N."/>
            <person name="Field M."/>
            <person name="Frey P."/>
            <person name="Gelhaye E."/>
            <person name="Goldberg J."/>
            <person name="Grabherr M.G."/>
            <person name="Kodira C.D."/>
            <person name="Kohler A."/>
            <person name="Kuees U."/>
            <person name="Lindquist E.A."/>
            <person name="Lucas S.M."/>
            <person name="Mago R."/>
            <person name="Mauceli E."/>
            <person name="Morin E."/>
            <person name="Murat C."/>
            <person name="Pangilinan J.L."/>
            <person name="Park R."/>
            <person name="Pearson M."/>
            <person name="Quesneville H."/>
            <person name="Rouhier N."/>
            <person name="Sakthikumar S."/>
            <person name="Salamov A.A."/>
            <person name="Schmutz J."/>
            <person name="Selles B."/>
            <person name="Shapiro H."/>
            <person name="Tanguay P."/>
            <person name="Tuskan G.A."/>
            <person name="Henrissat B."/>
            <person name="Van de Peer Y."/>
            <person name="Rouze P."/>
            <person name="Ellis J.G."/>
            <person name="Dodds P.N."/>
            <person name="Schein J.E."/>
            <person name="Zhong S."/>
            <person name="Hamelin R.C."/>
            <person name="Grigoriev I.V."/>
            <person name="Szabo L.J."/>
            <person name="Martin F."/>
        </authorList>
    </citation>
    <scope>NUCLEOTIDE SEQUENCE [LARGE SCALE GENOMIC DNA]</scope>
    <source>
        <strain evidence="3">98AG31 / pathotype 3-4-7</strain>
    </source>
</reference>
<sequence>MATSAALDTDGLGLHFPVLMQHPNEPERPKIYTCWLCDGKEMKDYRCHLKLANHQGRVANYRKSLLDAGANVTFNTMSQGDMNVFEGDERYQALIKSPTVDDDIDIGSILSEDSDGSDELKGEDDLSDDSWGDEILLNAIHKKDSSDDQAVYQPEPSTDTNICSVWIKMLGNCFPLSKKEDAIALVSLGGTHLRFARAI</sequence>
<dbReference type="VEuPathDB" id="FungiDB:MELLADRAFT_108950"/>
<name>F4RUU6_MELLP</name>
<evidence type="ECO:0000313" key="2">
    <source>
        <dbReference type="EMBL" id="EGG03862.1"/>
    </source>
</evidence>
<dbReference type="KEGG" id="mlr:MELLADRAFT_108950"/>
<dbReference type="OrthoDB" id="10425995at2759"/>
<gene>
    <name evidence="2" type="ORF">MELLADRAFT_108950</name>
</gene>
<dbReference type="InParanoid" id="F4RUU6"/>
<feature type="region of interest" description="Disordered" evidence="1">
    <location>
        <begin position="106"/>
        <end position="128"/>
    </location>
</feature>
<dbReference type="AlphaFoldDB" id="F4RUU6"/>
<dbReference type="HOGENOM" id="CLU_1372481_0_0_1"/>
<protein>
    <submittedName>
        <fullName evidence="2">Uncharacterized protein</fullName>
    </submittedName>
</protein>
<evidence type="ECO:0000313" key="3">
    <source>
        <dbReference type="Proteomes" id="UP000001072"/>
    </source>
</evidence>
<dbReference type="GeneID" id="18923610"/>
<dbReference type="RefSeq" id="XP_007412976.1">
    <property type="nucleotide sequence ID" value="XM_007412914.1"/>
</dbReference>
<dbReference type="Proteomes" id="UP000001072">
    <property type="component" value="Unassembled WGS sequence"/>
</dbReference>
<accession>F4RUU6</accession>
<evidence type="ECO:0000256" key="1">
    <source>
        <dbReference type="SAM" id="MobiDB-lite"/>
    </source>
</evidence>
<proteinExistence type="predicted"/>
<organism evidence="3">
    <name type="scientific">Melampsora larici-populina (strain 98AG31 / pathotype 3-4-7)</name>
    <name type="common">Poplar leaf rust fungus</name>
    <dbReference type="NCBI Taxonomy" id="747676"/>
    <lineage>
        <taxon>Eukaryota</taxon>
        <taxon>Fungi</taxon>
        <taxon>Dikarya</taxon>
        <taxon>Basidiomycota</taxon>
        <taxon>Pucciniomycotina</taxon>
        <taxon>Pucciniomycetes</taxon>
        <taxon>Pucciniales</taxon>
        <taxon>Melampsoraceae</taxon>
        <taxon>Melampsora</taxon>
    </lineage>
</organism>